<dbReference type="EMBL" id="LN835302">
    <property type="protein sequence ID" value="CRG99508.1"/>
    <property type="molecule type" value="Genomic_DNA"/>
</dbReference>
<proteinExistence type="predicted"/>
<reference evidence="1 2" key="1">
    <citation type="submission" date="2015-04" db="EMBL/GenBank/DDBJ databases">
        <authorList>
            <consortium name="Pathogen Informatics"/>
        </authorList>
    </citation>
    <scope>NUCLEOTIDE SEQUENCE [LARGE SCALE GENOMIC DNA]</scope>
    <source>
        <strain evidence="1 2">SGS1</strain>
    </source>
</reference>
<dbReference type="OMA" id="DIIEYPC"/>
<accession>A0A1J1H7F0</accession>
<protein>
    <submittedName>
        <fullName evidence="1">Uncharacterized protein</fullName>
    </submittedName>
</protein>
<gene>
    <name evidence="1" type="ORF">PRELSG_0727300</name>
</gene>
<keyword evidence="2" id="KW-1185">Reference proteome</keyword>
<dbReference type="RefSeq" id="XP_028532514.1">
    <property type="nucleotide sequence ID" value="XM_028675979.1"/>
</dbReference>
<dbReference type="VEuPathDB" id="PlasmoDB:PRELSG_0727300"/>
<name>A0A1J1H7F0_PLARL</name>
<dbReference type="KEGG" id="prel:PRELSG_0727300"/>
<organism evidence="1 2">
    <name type="scientific">Plasmodium relictum</name>
    <dbReference type="NCBI Taxonomy" id="85471"/>
    <lineage>
        <taxon>Eukaryota</taxon>
        <taxon>Sar</taxon>
        <taxon>Alveolata</taxon>
        <taxon>Apicomplexa</taxon>
        <taxon>Aconoidasida</taxon>
        <taxon>Haemosporida</taxon>
        <taxon>Plasmodiidae</taxon>
        <taxon>Plasmodium</taxon>
        <taxon>Plasmodium (Haemamoeba)</taxon>
    </lineage>
</organism>
<dbReference type="Proteomes" id="UP000220158">
    <property type="component" value="Chromosome 7"/>
</dbReference>
<evidence type="ECO:0000313" key="1">
    <source>
        <dbReference type="EMBL" id="CRG99508.1"/>
    </source>
</evidence>
<dbReference type="OrthoDB" id="336729at2759"/>
<dbReference type="AlphaFoldDB" id="A0A1J1H7F0"/>
<sequence>MILNELNICIQVKCISFCSSIFSLNTIKQQNYDNNSMKKKKLDECEEKDNLKYKKLIGNVYIGKVLNVGKNVDNLIKGKNVIGIFTVNSKIKNDEIMAPYYDIIEYPCNDLKSDYSLCATFRSLYESYLCFSAIHYNKRLKYIAMFADNILQVLPLLRMLLKNKYFILIFLSEENYLQNRIKTSLEEFNINGDSIKERVSIFSIEMNIPEHIHTITSNLGVKIIVVYPNLSIDKNILKKNIFTLSSLNANIIITYELDFLSPHECKLLFEKGIKIHFFNVNNYIYYDYFKRMDSFNYVLLSILNKDIDIPLVSLNKKYFSTMEEIFSNMPYEGSYNIYINKNIEC</sequence>
<dbReference type="GeneID" id="39735610"/>
<evidence type="ECO:0000313" key="2">
    <source>
        <dbReference type="Proteomes" id="UP000220158"/>
    </source>
</evidence>